<evidence type="ECO:0000313" key="3">
    <source>
        <dbReference type="Proteomes" id="UP000325307"/>
    </source>
</evidence>
<feature type="compositionally biased region" description="Low complexity" evidence="1">
    <location>
        <begin position="1"/>
        <end position="11"/>
    </location>
</feature>
<keyword evidence="3" id="KW-1185">Reference proteome</keyword>
<feature type="region of interest" description="Disordered" evidence="1">
    <location>
        <begin position="1"/>
        <end position="81"/>
    </location>
</feature>
<accession>A0A5A7NRN4</accession>
<gene>
    <name evidence="2" type="ORF">NCCP1664_19110</name>
</gene>
<protein>
    <submittedName>
        <fullName evidence="2">Uncharacterized protein</fullName>
    </submittedName>
</protein>
<name>A0A5A7NRN4_9MICC</name>
<organism evidence="2 3">
    <name type="scientific">Zafaria cholistanensis</name>
    <dbReference type="NCBI Taxonomy" id="1682741"/>
    <lineage>
        <taxon>Bacteria</taxon>
        <taxon>Bacillati</taxon>
        <taxon>Actinomycetota</taxon>
        <taxon>Actinomycetes</taxon>
        <taxon>Micrococcales</taxon>
        <taxon>Micrococcaceae</taxon>
        <taxon>Zafaria</taxon>
    </lineage>
</organism>
<evidence type="ECO:0000256" key="1">
    <source>
        <dbReference type="SAM" id="MobiDB-lite"/>
    </source>
</evidence>
<proteinExistence type="predicted"/>
<comment type="caution">
    <text evidence="2">The sequence shown here is derived from an EMBL/GenBank/DDBJ whole genome shotgun (WGS) entry which is preliminary data.</text>
</comment>
<evidence type="ECO:0000313" key="2">
    <source>
        <dbReference type="EMBL" id="GER23415.1"/>
    </source>
</evidence>
<dbReference type="EMBL" id="BKDJ01000009">
    <property type="protein sequence ID" value="GER23415.1"/>
    <property type="molecule type" value="Genomic_DNA"/>
</dbReference>
<sequence>MPPAAAAASPARLTSGGPSPRVRGLPAPGRQDPTRGLSPHLAHYAPATRLPHPLPEIPRPSRAAAYPVPGRPASRQGPRLLLDPSPVRRLFSVRQGCLLHTLDLTKSETDLA</sequence>
<dbReference type="Proteomes" id="UP000325307">
    <property type="component" value="Unassembled WGS sequence"/>
</dbReference>
<dbReference type="AlphaFoldDB" id="A0A5A7NRN4"/>
<reference evidence="2 3" key="1">
    <citation type="submission" date="2019-09" db="EMBL/GenBank/DDBJ databases">
        <title>Arthrobacter zafarii sp. nov., a moderately thermotolerant and halotolerant actinobacterium isolated from Cholistan desert soil of Pakistan.</title>
        <authorList>
            <person name="Amin A."/>
            <person name="Ahmed I."/>
            <person name="Khalid N."/>
            <person name="Schumann P."/>
            <person name="Busse H.J."/>
            <person name="Khan I.U."/>
            <person name="Li S."/>
            <person name="Li W.J."/>
        </authorList>
    </citation>
    <scope>NUCLEOTIDE SEQUENCE [LARGE SCALE GENOMIC DNA]</scope>
    <source>
        <strain evidence="2 3">NCCP-1664</strain>
    </source>
</reference>